<evidence type="ECO:0000256" key="7">
    <source>
        <dbReference type="ARBA" id="ARBA00023264"/>
    </source>
</evidence>
<dbReference type="PANTHER" id="PTHR30100">
    <property type="entry name" value="FATTY ACID/PHOSPHOLIPID SYNTHESIS PROTEIN PLSX"/>
    <property type="match status" value="1"/>
</dbReference>
<evidence type="ECO:0000256" key="9">
    <source>
        <dbReference type="ARBA" id="ARBA00046608"/>
    </source>
</evidence>
<dbReference type="SUPFAM" id="SSF53659">
    <property type="entry name" value="Isocitrate/Isopropylmalate dehydrogenase-like"/>
    <property type="match status" value="1"/>
</dbReference>
<dbReference type="GO" id="GO:0043811">
    <property type="term" value="F:phosphate:acyl-[acyl carrier protein] acyltransferase activity"/>
    <property type="evidence" value="ECO:0007669"/>
    <property type="project" value="UniProtKB-UniRule"/>
</dbReference>
<dbReference type="PANTHER" id="PTHR30100:SF1">
    <property type="entry name" value="PHOSPHATE ACYLTRANSFERASE"/>
    <property type="match status" value="1"/>
</dbReference>
<dbReference type="InterPro" id="IPR003664">
    <property type="entry name" value="FA_synthesis"/>
</dbReference>
<dbReference type="GO" id="GO:0005737">
    <property type="term" value="C:cytoplasm"/>
    <property type="evidence" value="ECO:0007669"/>
    <property type="project" value="UniProtKB-SubCell"/>
</dbReference>
<evidence type="ECO:0000256" key="4">
    <source>
        <dbReference type="ARBA" id="ARBA00022679"/>
    </source>
</evidence>
<name>A0A917KD74_9BACL</name>
<comment type="subcellular location">
    <subcellularLocation>
        <location evidence="10">Cytoplasm</location>
    </subcellularLocation>
    <text evidence="10">Associated with the membrane possibly through PlsY.</text>
</comment>
<comment type="caution">
    <text evidence="11">The sequence shown here is derived from an EMBL/GenBank/DDBJ whole genome shotgun (WGS) entry which is preliminary data.</text>
</comment>
<dbReference type="NCBIfam" id="TIGR00182">
    <property type="entry name" value="plsX"/>
    <property type="match status" value="1"/>
</dbReference>
<reference evidence="11" key="2">
    <citation type="submission" date="2020-09" db="EMBL/GenBank/DDBJ databases">
        <authorList>
            <person name="Sun Q."/>
            <person name="Ohkuma M."/>
        </authorList>
    </citation>
    <scope>NUCLEOTIDE SEQUENCE</scope>
    <source>
        <strain evidence="11">JCM 18487</strain>
    </source>
</reference>
<dbReference type="Proteomes" id="UP000637695">
    <property type="component" value="Unassembled WGS sequence"/>
</dbReference>
<protein>
    <recommendedName>
        <fullName evidence="8 10">Phosphate acyltransferase</fullName>
        <ecNumber evidence="8 10">2.3.1.274</ecNumber>
    </recommendedName>
    <alternativeName>
        <fullName evidence="10">Acyl-ACP phosphotransacylase</fullName>
    </alternativeName>
    <alternativeName>
        <fullName evidence="10">Acyl-[acyl-carrier-protein]--phosphate acyltransferase</fullName>
    </alternativeName>
    <alternativeName>
        <fullName evidence="10">Phosphate-acyl-ACP acyltransferase</fullName>
    </alternativeName>
</protein>
<dbReference type="RefSeq" id="WP_188882354.1">
    <property type="nucleotide sequence ID" value="NZ_BMOY01000024.1"/>
</dbReference>
<keyword evidence="4 10" id="KW-0808">Transferase</keyword>
<evidence type="ECO:0000256" key="10">
    <source>
        <dbReference type="HAMAP-Rule" id="MF_00019"/>
    </source>
</evidence>
<dbReference type="HAMAP" id="MF_00019">
    <property type="entry name" value="PlsX"/>
    <property type="match status" value="1"/>
</dbReference>
<comment type="catalytic activity">
    <reaction evidence="1 10">
        <text>a fatty acyl-[ACP] + phosphate = an acyl phosphate + holo-[ACP]</text>
        <dbReference type="Rhea" id="RHEA:42292"/>
        <dbReference type="Rhea" id="RHEA-COMP:9685"/>
        <dbReference type="Rhea" id="RHEA-COMP:14125"/>
        <dbReference type="ChEBI" id="CHEBI:43474"/>
        <dbReference type="ChEBI" id="CHEBI:59918"/>
        <dbReference type="ChEBI" id="CHEBI:64479"/>
        <dbReference type="ChEBI" id="CHEBI:138651"/>
        <dbReference type="EC" id="2.3.1.274"/>
    </reaction>
</comment>
<evidence type="ECO:0000256" key="6">
    <source>
        <dbReference type="ARBA" id="ARBA00023209"/>
    </source>
</evidence>
<dbReference type="EMBL" id="BMOY01000024">
    <property type="protein sequence ID" value="GGJ08028.1"/>
    <property type="molecule type" value="Genomic_DNA"/>
</dbReference>
<keyword evidence="11" id="KW-0012">Acyltransferase</keyword>
<evidence type="ECO:0000313" key="11">
    <source>
        <dbReference type="EMBL" id="GGJ08028.1"/>
    </source>
</evidence>
<dbReference type="EC" id="2.3.1.274" evidence="8 10"/>
<evidence type="ECO:0000256" key="8">
    <source>
        <dbReference type="ARBA" id="ARBA00024069"/>
    </source>
</evidence>
<keyword evidence="2 10" id="KW-0963">Cytoplasm</keyword>
<evidence type="ECO:0000256" key="5">
    <source>
        <dbReference type="ARBA" id="ARBA00023098"/>
    </source>
</evidence>
<dbReference type="AlphaFoldDB" id="A0A917KD74"/>
<proteinExistence type="inferred from homology"/>
<comment type="subunit">
    <text evidence="9 10">Homodimer. Probably interacts with PlsY.</text>
</comment>
<dbReference type="Gene3D" id="3.40.718.10">
    <property type="entry name" value="Isopropylmalate Dehydrogenase"/>
    <property type="match status" value="1"/>
</dbReference>
<sequence length="331" mass="34657">MRIVVDAMGGDHAPLAPVSAVCAFAAEHPRVSFTLVGSAAAIRGVRADLPANVEVLPAGSVIEAGEEPVQAVRRKQDSSLVLAAEMVADGRADIMVSAGNTGALVAAGLLVIGRMHGIDRPALAPVLPTFDGRGVLLLDAGATMDAKPQHLLQFAHMGAVYSQYVLGVKRPRVGLLNVGTEAGKGNQLTKATYDLLARSNLAFIGNLEARDLMQGTCDVVVCDGFVGNVVLKLVEGVGLGLFNVLRDALTTNLRAKCGAILLKPTLKPLFKRFDYSEYGGAPFLGVQGGCMKAHGSSNQRAWYAALAQSVRFVEQDLLRKMSAALSEAGAE</sequence>
<evidence type="ECO:0000313" key="12">
    <source>
        <dbReference type="Proteomes" id="UP000637695"/>
    </source>
</evidence>
<evidence type="ECO:0000256" key="2">
    <source>
        <dbReference type="ARBA" id="ARBA00022490"/>
    </source>
</evidence>
<comment type="similarity">
    <text evidence="10">Belongs to the PlsX family.</text>
</comment>
<accession>A0A917KD74</accession>
<dbReference type="Pfam" id="PF02504">
    <property type="entry name" value="FA_synthesis"/>
    <property type="match status" value="1"/>
</dbReference>
<evidence type="ECO:0000256" key="1">
    <source>
        <dbReference type="ARBA" id="ARBA00001232"/>
    </source>
</evidence>
<gene>
    <name evidence="10 11" type="primary">plsX</name>
    <name evidence="11" type="ORF">GCM10010885_16460</name>
</gene>
<keyword evidence="3 10" id="KW-0444">Lipid biosynthesis</keyword>
<keyword evidence="5 10" id="KW-0443">Lipid metabolism</keyword>
<dbReference type="GO" id="GO:0006633">
    <property type="term" value="P:fatty acid biosynthetic process"/>
    <property type="evidence" value="ECO:0007669"/>
    <property type="project" value="UniProtKB-UniRule"/>
</dbReference>
<keyword evidence="6 10" id="KW-0594">Phospholipid biosynthesis</keyword>
<comment type="function">
    <text evidence="10">Catalyzes the reversible formation of acyl-phosphate (acyl-PO(4)) from acyl-[acyl-carrier-protein] (acyl-ACP). This enzyme utilizes acyl-ACP as fatty acyl donor, but not acyl-CoA.</text>
</comment>
<dbReference type="InterPro" id="IPR012281">
    <property type="entry name" value="Phospholipid_synth_PlsX-like"/>
</dbReference>
<dbReference type="GO" id="GO:0008654">
    <property type="term" value="P:phospholipid biosynthetic process"/>
    <property type="evidence" value="ECO:0007669"/>
    <property type="project" value="UniProtKB-KW"/>
</dbReference>
<reference evidence="11" key="1">
    <citation type="journal article" date="2014" name="Int. J. Syst. Evol. Microbiol.">
        <title>Complete genome sequence of Corynebacterium casei LMG S-19264T (=DSM 44701T), isolated from a smear-ripened cheese.</title>
        <authorList>
            <consortium name="US DOE Joint Genome Institute (JGI-PGF)"/>
            <person name="Walter F."/>
            <person name="Albersmeier A."/>
            <person name="Kalinowski J."/>
            <person name="Ruckert C."/>
        </authorList>
    </citation>
    <scope>NUCLEOTIDE SEQUENCE</scope>
    <source>
        <strain evidence="11">JCM 18487</strain>
    </source>
</reference>
<organism evidence="11 12">
    <name type="scientific">Alicyclobacillus cellulosilyticus</name>
    <dbReference type="NCBI Taxonomy" id="1003997"/>
    <lineage>
        <taxon>Bacteria</taxon>
        <taxon>Bacillati</taxon>
        <taxon>Bacillota</taxon>
        <taxon>Bacilli</taxon>
        <taxon>Bacillales</taxon>
        <taxon>Alicyclobacillaceae</taxon>
        <taxon>Alicyclobacillus</taxon>
    </lineage>
</organism>
<evidence type="ECO:0000256" key="3">
    <source>
        <dbReference type="ARBA" id="ARBA00022516"/>
    </source>
</evidence>
<comment type="pathway">
    <text evidence="10">Lipid metabolism; phospholipid metabolism.</text>
</comment>
<dbReference type="PIRSF" id="PIRSF002465">
    <property type="entry name" value="Phsphlp_syn_PlsX"/>
    <property type="match status" value="1"/>
</dbReference>
<keyword evidence="12" id="KW-1185">Reference proteome</keyword>
<keyword evidence="7 10" id="KW-1208">Phospholipid metabolism</keyword>